<dbReference type="RefSeq" id="WP_209763998.1">
    <property type="nucleotide sequence ID" value="NZ_JAGINP010000002.1"/>
</dbReference>
<name>A0ABS4SEF3_9PROT</name>
<dbReference type="PROSITE" id="PS51186">
    <property type="entry name" value="GNAT"/>
    <property type="match status" value="1"/>
</dbReference>
<evidence type="ECO:0000259" key="1">
    <source>
        <dbReference type="PROSITE" id="PS51186"/>
    </source>
</evidence>
<dbReference type="InterPro" id="IPR053144">
    <property type="entry name" value="Acetyltransferase_Butenolide"/>
</dbReference>
<dbReference type="EMBL" id="JAGINP010000002">
    <property type="protein sequence ID" value="MBP2290939.1"/>
    <property type="molecule type" value="Genomic_DNA"/>
</dbReference>
<protein>
    <submittedName>
        <fullName evidence="2">Ribosomal protein S18 acetylase RimI-like enzyme</fullName>
    </submittedName>
</protein>
<keyword evidence="3" id="KW-1185">Reference proteome</keyword>
<feature type="domain" description="N-acetyltransferase" evidence="1">
    <location>
        <begin position="18"/>
        <end position="146"/>
    </location>
</feature>
<dbReference type="Pfam" id="PF13673">
    <property type="entry name" value="Acetyltransf_10"/>
    <property type="match status" value="1"/>
</dbReference>
<dbReference type="CDD" id="cd04301">
    <property type="entry name" value="NAT_SF"/>
    <property type="match status" value="1"/>
</dbReference>
<evidence type="ECO:0000313" key="2">
    <source>
        <dbReference type="EMBL" id="MBP2290939.1"/>
    </source>
</evidence>
<reference evidence="2 3" key="1">
    <citation type="submission" date="2021-03" db="EMBL/GenBank/DDBJ databases">
        <title>Genomic Encyclopedia of Type Strains, Phase III (KMG-III): the genomes of soil and plant-associated and newly described type strains.</title>
        <authorList>
            <person name="Whitman W."/>
        </authorList>
    </citation>
    <scope>NUCLEOTIDE SEQUENCE [LARGE SCALE GENOMIC DNA]</scope>
    <source>
        <strain evidence="2 3">IMMIB AFH-6</strain>
    </source>
</reference>
<evidence type="ECO:0000313" key="3">
    <source>
        <dbReference type="Proteomes" id="UP000781958"/>
    </source>
</evidence>
<accession>A0ABS4SEF3</accession>
<organism evidence="2 3">
    <name type="scientific">Azospirillum rugosum</name>
    <dbReference type="NCBI Taxonomy" id="416170"/>
    <lineage>
        <taxon>Bacteria</taxon>
        <taxon>Pseudomonadati</taxon>
        <taxon>Pseudomonadota</taxon>
        <taxon>Alphaproteobacteria</taxon>
        <taxon>Rhodospirillales</taxon>
        <taxon>Azospirillaceae</taxon>
        <taxon>Azospirillum</taxon>
    </lineage>
</organism>
<dbReference type="Gene3D" id="3.40.630.30">
    <property type="match status" value="1"/>
</dbReference>
<dbReference type="InterPro" id="IPR000182">
    <property type="entry name" value="GNAT_dom"/>
</dbReference>
<dbReference type="InterPro" id="IPR016181">
    <property type="entry name" value="Acyl_CoA_acyltransferase"/>
</dbReference>
<gene>
    <name evidence="2" type="ORF">J2851_000681</name>
</gene>
<proteinExistence type="predicted"/>
<dbReference type="PANTHER" id="PTHR43233">
    <property type="entry name" value="FAMILY N-ACETYLTRANSFERASE, PUTATIVE (AFU_ORTHOLOGUE AFUA_6G03350)-RELATED"/>
    <property type="match status" value="1"/>
</dbReference>
<sequence length="146" mass="15957">MTADTNTAGSPADEVVYAVEPDLPADDFIDVLHRSGLAERRPVADRPRVEAMLRNADLTITARVGGRLVGVARSITDFVYCCYLSDLAVDRALQGRGIGKELMRRTRAAVGEGTTCLLLSAPKAVTFYEQAGMERHERAFLFTDKP</sequence>
<dbReference type="SUPFAM" id="SSF55729">
    <property type="entry name" value="Acyl-CoA N-acyltransferases (Nat)"/>
    <property type="match status" value="1"/>
</dbReference>
<dbReference type="Proteomes" id="UP000781958">
    <property type="component" value="Unassembled WGS sequence"/>
</dbReference>
<comment type="caution">
    <text evidence="2">The sequence shown here is derived from an EMBL/GenBank/DDBJ whole genome shotgun (WGS) entry which is preliminary data.</text>
</comment>
<dbReference type="PANTHER" id="PTHR43233:SF1">
    <property type="entry name" value="FAMILY N-ACETYLTRANSFERASE, PUTATIVE (AFU_ORTHOLOGUE AFUA_6G03350)-RELATED"/>
    <property type="match status" value="1"/>
</dbReference>